<evidence type="ECO:0000256" key="3">
    <source>
        <dbReference type="ARBA" id="ARBA00022801"/>
    </source>
</evidence>
<dbReference type="GO" id="GO:0016929">
    <property type="term" value="F:deSUMOylase activity"/>
    <property type="evidence" value="ECO:0007669"/>
    <property type="project" value="TreeGrafter"/>
</dbReference>
<dbReference type="Pfam" id="PF02902">
    <property type="entry name" value="Peptidase_C48"/>
    <property type="match status" value="1"/>
</dbReference>
<dbReference type="Gene3D" id="3.40.395.10">
    <property type="entry name" value="Adenoviral Proteinase, Chain A"/>
    <property type="match status" value="1"/>
</dbReference>
<keyword evidence="4" id="KW-0788">Thiol protease</keyword>
<sequence length="477" mass="55667">MGSLTMESLRAIVDESSISNPRNISPLIYLSVEAEWVLRRCHRAVAGKNGKASVSAAADEARRYELWKYENIDDFDALMARLSMLGRASHSTPCSAETFVELVRCPPSRREEFLHAEDEKKRQEEEKCDRALLALEADSSHRAWNYQSWETYRKLLIGELDKVGDQFAQASIIEKTPPQNTTRKQWKLSERELYFKKSDTYYNQRLDSLRASSAANEAARALQEKAKRRPDSYAMARRCLEPFTPEEEARIEDALHQPYHALVVEGFNADILGEHTERLNPGKWLVDEIINFYFNLLQQRDKALCEKYPNYWISSHFFSSFFITKLLGDDARTYQYSGVRRWTKRFDIFQKRFVFVPVNVGNMHWTLLRFDMQNREIRYFDSMGSTGTNYLRAALRYLQDEYQDKKKVPMPDPSSWTLTPTTDNTPRQLNGYDCGVFTIFCAHYNSLDGIEPDFSQPHIPHLRKRIMLAIIDKHIPF</sequence>
<evidence type="ECO:0000313" key="6">
    <source>
        <dbReference type="EMBL" id="CAE0359854.1"/>
    </source>
</evidence>
<reference evidence="6" key="1">
    <citation type="submission" date="2021-01" db="EMBL/GenBank/DDBJ databases">
        <authorList>
            <person name="Corre E."/>
            <person name="Pelletier E."/>
            <person name="Niang G."/>
            <person name="Scheremetjew M."/>
            <person name="Finn R."/>
            <person name="Kale V."/>
            <person name="Holt S."/>
            <person name="Cochrane G."/>
            <person name="Meng A."/>
            <person name="Brown T."/>
            <person name="Cohen L."/>
        </authorList>
    </citation>
    <scope>NUCLEOTIDE SEQUENCE</scope>
    <source>
        <strain evidence="6">CCMP1510</strain>
    </source>
</reference>
<evidence type="ECO:0000256" key="4">
    <source>
        <dbReference type="ARBA" id="ARBA00022807"/>
    </source>
</evidence>
<dbReference type="AlphaFoldDB" id="A0A7S3JNC4"/>
<dbReference type="PANTHER" id="PTHR12606">
    <property type="entry name" value="SENTRIN/SUMO-SPECIFIC PROTEASE"/>
    <property type="match status" value="1"/>
</dbReference>
<evidence type="ECO:0000256" key="1">
    <source>
        <dbReference type="ARBA" id="ARBA00005234"/>
    </source>
</evidence>
<dbReference type="SUPFAM" id="SSF54001">
    <property type="entry name" value="Cysteine proteinases"/>
    <property type="match status" value="1"/>
</dbReference>
<organism evidence="6">
    <name type="scientific">Aureoumbra lagunensis</name>
    <dbReference type="NCBI Taxonomy" id="44058"/>
    <lineage>
        <taxon>Eukaryota</taxon>
        <taxon>Sar</taxon>
        <taxon>Stramenopiles</taxon>
        <taxon>Ochrophyta</taxon>
        <taxon>Pelagophyceae</taxon>
        <taxon>Pelagomonadales</taxon>
        <taxon>Aureoumbra</taxon>
    </lineage>
</organism>
<protein>
    <recommendedName>
        <fullName evidence="5">Ubiquitin-like protease family profile domain-containing protein</fullName>
    </recommendedName>
</protein>
<dbReference type="GO" id="GO:0005634">
    <property type="term" value="C:nucleus"/>
    <property type="evidence" value="ECO:0007669"/>
    <property type="project" value="TreeGrafter"/>
</dbReference>
<dbReference type="InterPro" id="IPR038765">
    <property type="entry name" value="Papain-like_cys_pep_sf"/>
</dbReference>
<dbReference type="GO" id="GO:0016926">
    <property type="term" value="P:protein desumoylation"/>
    <property type="evidence" value="ECO:0007669"/>
    <property type="project" value="TreeGrafter"/>
</dbReference>
<proteinExistence type="inferred from homology"/>
<evidence type="ECO:0000256" key="2">
    <source>
        <dbReference type="ARBA" id="ARBA00022670"/>
    </source>
</evidence>
<feature type="domain" description="Ubiquitin-like protease family profile" evidence="5">
    <location>
        <begin position="269"/>
        <end position="445"/>
    </location>
</feature>
<dbReference type="InterPro" id="IPR003653">
    <property type="entry name" value="Peptidase_C48_C"/>
</dbReference>
<gene>
    <name evidence="6" type="ORF">ALAG00032_LOCUS583</name>
</gene>
<dbReference type="PANTHER" id="PTHR12606:SF1">
    <property type="entry name" value="UBIQUITIN-LIKE-SPECIFIC PROTEASE 1A"/>
    <property type="match status" value="1"/>
</dbReference>
<name>A0A7S3JNC4_9STRA</name>
<dbReference type="PROSITE" id="PS50600">
    <property type="entry name" value="ULP_PROTEASE"/>
    <property type="match status" value="1"/>
</dbReference>
<dbReference type="GO" id="GO:0006508">
    <property type="term" value="P:proteolysis"/>
    <property type="evidence" value="ECO:0007669"/>
    <property type="project" value="UniProtKB-KW"/>
</dbReference>
<keyword evidence="3" id="KW-0378">Hydrolase</keyword>
<dbReference type="EMBL" id="HBIJ01000794">
    <property type="protein sequence ID" value="CAE0359854.1"/>
    <property type="molecule type" value="Transcribed_RNA"/>
</dbReference>
<keyword evidence="2" id="KW-0645">Protease</keyword>
<accession>A0A7S3JNC4</accession>
<evidence type="ECO:0000259" key="5">
    <source>
        <dbReference type="PROSITE" id="PS50600"/>
    </source>
</evidence>
<comment type="similarity">
    <text evidence="1">Belongs to the peptidase C48 family.</text>
</comment>